<name>A0A8X6LBV9_TRICU</name>
<sequence>MRAVSLIKAEGEERGRQQRVQVWVASSLAQVLNIHVSKPRLHKLCTTVWTGDDPFETGIDPLRAVAAMYSALNAEMGLLLENCLHRNQRFQGKTQKTSSKLYDCIYKYQLRQNTDSFKAFLGQFLHPDPTIWLTVSTS</sequence>
<dbReference type="EMBL" id="BMAO01025628">
    <property type="protein sequence ID" value="GFR04015.1"/>
    <property type="molecule type" value="Genomic_DNA"/>
</dbReference>
<proteinExistence type="predicted"/>
<keyword evidence="2" id="KW-1185">Reference proteome</keyword>
<organism evidence="1 2">
    <name type="scientific">Trichonephila clavata</name>
    <name type="common">Joro spider</name>
    <name type="synonym">Nephila clavata</name>
    <dbReference type="NCBI Taxonomy" id="2740835"/>
    <lineage>
        <taxon>Eukaryota</taxon>
        <taxon>Metazoa</taxon>
        <taxon>Ecdysozoa</taxon>
        <taxon>Arthropoda</taxon>
        <taxon>Chelicerata</taxon>
        <taxon>Arachnida</taxon>
        <taxon>Araneae</taxon>
        <taxon>Araneomorphae</taxon>
        <taxon>Entelegynae</taxon>
        <taxon>Araneoidea</taxon>
        <taxon>Nephilidae</taxon>
        <taxon>Trichonephila</taxon>
    </lineage>
</organism>
<comment type="caution">
    <text evidence="1">The sequence shown here is derived from an EMBL/GenBank/DDBJ whole genome shotgun (WGS) entry which is preliminary data.</text>
</comment>
<evidence type="ECO:0000313" key="1">
    <source>
        <dbReference type="EMBL" id="GFR04015.1"/>
    </source>
</evidence>
<evidence type="ECO:0000313" key="2">
    <source>
        <dbReference type="Proteomes" id="UP000887116"/>
    </source>
</evidence>
<reference evidence="1" key="1">
    <citation type="submission" date="2020-07" db="EMBL/GenBank/DDBJ databases">
        <title>Multicomponent nature underlies the extraordinary mechanical properties of spider dragline silk.</title>
        <authorList>
            <person name="Kono N."/>
            <person name="Nakamura H."/>
            <person name="Mori M."/>
            <person name="Yoshida Y."/>
            <person name="Ohtoshi R."/>
            <person name="Malay A.D."/>
            <person name="Moran D.A.P."/>
            <person name="Tomita M."/>
            <person name="Numata K."/>
            <person name="Arakawa K."/>
        </authorList>
    </citation>
    <scope>NUCLEOTIDE SEQUENCE</scope>
</reference>
<dbReference type="Proteomes" id="UP000887116">
    <property type="component" value="Unassembled WGS sequence"/>
</dbReference>
<accession>A0A8X6LBV9</accession>
<gene>
    <name evidence="1" type="ORF">TNCT_697541</name>
</gene>
<dbReference type="AlphaFoldDB" id="A0A8X6LBV9"/>
<protein>
    <submittedName>
        <fullName evidence="1">Uncharacterized protein</fullName>
    </submittedName>
</protein>